<dbReference type="AlphaFoldDB" id="A0A0V0GJY7"/>
<organism evidence="1">
    <name type="scientific">Solanum chacoense</name>
    <name type="common">Chaco potato</name>
    <dbReference type="NCBI Taxonomy" id="4108"/>
    <lineage>
        <taxon>Eukaryota</taxon>
        <taxon>Viridiplantae</taxon>
        <taxon>Streptophyta</taxon>
        <taxon>Embryophyta</taxon>
        <taxon>Tracheophyta</taxon>
        <taxon>Spermatophyta</taxon>
        <taxon>Magnoliopsida</taxon>
        <taxon>eudicotyledons</taxon>
        <taxon>Gunneridae</taxon>
        <taxon>Pentapetalae</taxon>
        <taxon>asterids</taxon>
        <taxon>lamiids</taxon>
        <taxon>Solanales</taxon>
        <taxon>Solanaceae</taxon>
        <taxon>Solanoideae</taxon>
        <taxon>Solaneae</taxon>
        <taxon>Solanum</taxon>
    </lineage>
</organism>
<proteinExistence type="predicted"/>
<name>A0A0V0GJY7_SOLCH</name>
<accession>A0A0V0GJY7</accession>
<dbReference type="EMBL" id="GEDG01037031">
    <property type="protein sequence ID" value="JAP08366.1"/>
    <property type="molecule type" value="Transcribed_RNA"/>
</dbReference>
<protein>
    <submittedName>
        <fullName evidence="1">Putative ovule protein</fullName>
    </submittedName>
</protein>
<evidence type="ECO:0000313" key="1">
    <source>
        <dbReference type="EMBL" id="JAP08366.1"/>
    </source>
</evidence>
<sequence length="62" mass="7275">MFSLLLPVSAHQPQSNPEVLHCCLRSCARRRTKYVTIQVRYLFNLLSILPFPQHSPNNDFIY</sequence>
<reference evidence="1" key="1">
    <citation type="submission" date="2015-12" db="EMBL/GenBank/DDBJ databases">
        <title>Gene expression during late stages of embryo sac development: a critical building block for successful pollen-pistil interactions.</title>
        <authorList>
            <person name="Liu Y."/>
            <person name="Joly V."/>
            <person name="Sabar M."/>
            <person name="Matton D.P."/>
        </authorList>
    </citation>
    <scope>NUCLEOTIDE SEQUENCE</scope>
</reference>